<proteinExistence type="predicted"/>
<dbReference type="AlphaFoldDB" id="A0A2A2II80"/>
<dbReference type="RefSeq" id="WP_095654190.1">
    <property type="nucleotide sequence ID" value="NZ_NPOA01000002.1"/>
</dbReference>
<name>A0A2A2II80_9BACI</name>
<sequence length="90" mass="10735">MAYFSKSTENEIVKALDRNDEVIFVLDGKLISIESQEYEYSTIDKLEAPLSLEIENNIELKDSLYSYMEHTDMQKYSKEELKDLRYARRR</sequence>
<dbReference type="OrthoDB" id="2906231at2"/>
<keyword evidence="2" id="KW-1185">Reference proteome</keyword>
<protein>
    <submittedName>
        <fullName evidence="1">Uncharacterized protein</fullName>
    </submittedName>
</protein>
<dbReference type="EMBL" id="NPOA01000002">
    <property type="protein sequence ID" value="PAV30860.1"/>
    <property type="molecule type" value="Genomic_DNA"/>
</dbReference>
<gene>
    <name evidence="1" type="ORF">CIL05_03835</name>
</gene>
<accession>A0A2A2II80</accession>
<evidence type="ECO:0000313" key="2">
    <source>
        <dbReference type="Proteomes" id="UP000218887"/>
    </source>
</evidence>
<comment type="caution">
    <text evidence="1">The sequence shown here is derived from an EMBL/GenBank/DDBJ whole genome shotgun (WGS) entry which is preliminary data.</text>
</comment>
<reference evidence="1 2" key="1">
    <citation type="submission" date="2017-08" db="EMBL/GenBank/DDBJ databases">
        <title>Virgibacillus indicus sp. nov. and Virgibacillus profoundi sp. nov, two moderately halophilic bacteria isolated from marine sediment by using the Microfluidic Streak Plate.</title>
        <authorList>
            <person name="Xu B."/>
            <person name="Hu B."/>
            <person name="Wang J."/>
            <person name="Zhu Y."/>
            <person name="Huang L."/>
            <person name="Du W."/>
            <person name="Huang Y."/>
        </authorList>
    </citation>
    <scope>NUCLEOTIDE SEQUENCE [LARGE SCALE GENOMIC DNA]</scope>
    <source>
        <strain evidence="1 2">IO3-P3-H5</strain>
    </source>
</reference>
<dbReference type="Proteomes" id="UP000218887">
    <property type="component" value="Unassembled WGS sequence"/>
</dbReference>
<organism evidence="1 2">
    <name type="scientific">Virgibacillus profundi</name>
    <dbReference type="NCBI Taxonomy" id="2024555"/>
    <lineage>
        <taxon>Bacteria</taxon>
        <taxon>Bacillati</taxon>
        <taxon>Bacillota</taxon>
        <taxon>Bacilli</taxon>
        <taxon>Bacillales</taxon>
        <taxon>Bacillaceae</taxon>
        <taxon>Virgibacillus</taxon>
    </lineage>
</organism>
<evidence type="ECO:0000313" key="1">
    <source>
        <dbReference type="EMBL" id="PAV30860.1"/>
    </source>
</evidence>